<dbReference type="EMBL" id="FIZP01000009">
    <property type="protein sequence ID" value="CZE48626.1"/>
    <property type="molecule type" value="Genomic_DNA"/>
</dbReference>
<keyword evidence="1" id="KW-0472">Membrane</keyword>
<keyword evidence="1" id="KW-1133">Transmembrane helix</keyword>
<evidence type="ECO:0000313" key="3">
    <source>
        <dbReference type="Proteomes" id="UP000069632"/>
    </source>
</evidence>
<evidence type="ECO:0000256" key="1">
    <source>
        <dbReference type="SAM" id="Phobius"/>
    </source>
</evidence>
<evidence type="ECO:0000313" key="2">
    <source>
        <dbReference type="EMBL" id="CZE48626.1"/>
    </source>
</evidence>
<dbReference type="RefSeq" id="WP_075540413.1">
    <property type="nucleotide sequence ID" value="NZ_CP053844.1"/>
</dbReference>
<dbReference type="AlphaFoldDB" id="A0A128EIJ2"/>
<proteinExistence type="predicted"/>
<name>A0A128EIJ2_9BACT</name>
<protein>
    <submittedName>
        <fullName evidence="2">Uncharacterized protein</fullName>
    </submittedName>
</protein>
<keyword evidence="3" id="KW-1185">Reference proteome</keyword>
<keyword evidence="1" id="KW-0812">Transmembrane</keyword>
<organism evidence="2 3">
    <name type="scientific">Campylobacter geochelonis</name>
    <dbReference type="NCBI Taxonomy" id="1780362"/>
    <lineage>
        <taxon>Bacteria</taxon>
        <taxon>Pseudomonadati</taxon>
        <taxon>Campylobacterota</taxon>
        <taxon>Epsilonproteobacteria</taxon>
        <taxon>Campylobacterales</taxon>
        <taxon>Campylobacteraceae</taxon>
        <taxon>Campylobacter</taxon>
    </lineage>
</organism>
<accession>A0A128EIJ2</accession>
<gene>
    <name evidence="2" type="ORF">ERS672216_01513</name>
</gene>
<feature type="transmembrane region" description="Helical" evidence="1">
    <location>
        <begin position="6"/>
        <end position="22"/>
    </location>
</feature>
<sequence length="101" mass="11831">MLYEISATSVIMALIYLCYAYIKDTRLAVKESELQRFVDKANRGEELFLDDFPNLSKEDIKKYIDPNAKFYELKDNSSFTNLSQYKDNIIKNALNNRKFGI</sequence>
<reference evidence="2 3" key="1">
    <citation type="submission" date="2016-02" db="EMBL/GenBank/DDBJ databases">
        <authorList>
            <consortium name="Pathogen Informatics"/>
        </authorList>
    </citation>
    <scope>NUCLEOTIDE SEQUENCE [LARGE SCALE GENOMIC DNA]</scope>
    <source>
        <strain evidence="2 3">RC20</strain>
    </source>
</reference>
<dbReference type="Proteomes" id="UP000069632">
    <property type="component" value="Unassembled WGS sequence"/>
</dbReference>